<proteinExistence type="predicted"/>
<accession>A0ABY6Z7J8</accession>
<dbReference type="InterPro" id="IPR036117">
    <property type="entry name" value="DhaL_dom_sf"/>
</dbReference>
<dbReference type="SUPFAM" id="SSF101473">
    <property type="entry name" value="DhaL-like"/>
    <property type="match status" value="1"/>
</dbReference>
<dbReference type="GO" id="GO:0016301">
    <property type="term" value="F:kinase activity"/>
    <property type="evidence" value="ECO:0007669"/>
    <property type="project" value="UniProtKB-KW"/>
</dbReference>
<evidence type="ECO:0000256" key="2">
    <source>
        <dbReference type="ARBA" id="ARBA00022777"/>
    </source>
</evidence>
<feature type="domain" description="DhaL" evidence="3">
    <location>
        <begin position="5"/>
        <end position="203"/>
    </location>
</feature>
<dbReference type="EMBL" id="CP104064">
    <property type="protein sequence ID" value="WAH38862.1"/>
    <property type="molecule type" value="Genomic_DNA"/>
</dbReference>
<evidence type="ECO:0000313" key="4">
    <source>
        <dbReference type="EMBL" id="WAH38862.1"/>
    </source>
</evidence>
<dbReference type="Pfam" id="PF02734">
    <property type="entry name" value="Dak2"/>
    <property type="match status" value="1"/>
</dbReference>
<dbReference type="PANTHER" id="PTHR28629:SF4">
    <property type="entry name" value="TRIOKINASE_FMN CYCLASE"/>
    <property type="match status" value="1"/>
</dbReference>
<protein>
    <submittedName>
        <fullName evidence="4">Dihydroxyacetone kinase subunit DhaL</fullName>
    </submittedName>
</protein>
<dbReference type="SMART" id="SM01120">
    <property type="entry name" value="Dak2"/>
    <property type="match status" value="1"/>
</dbReference>
<name>A0ABY6Z7J8_9BACL</name>
<evidence type="ECO:0000313" key="5">
    <source>
        <dbReference type="Proteomes" id="UP001164803"/>
    </source>
</evidence>
<dbReference type="InterPro" id="IPR004007">
    <property type="entry name" value="DhaL_dom"/>
</dbReference>
<gene>
    <name evidence="4" type="primary">dhaL</name>
    <name evidence="4" type="ORF">NZD86_10470</name>
</gene>
<keyword evidence="5" id="KW-1185">Reference proteome</keyword>
<keyword evidence="2 4" id="KW-0418">Kinase</keyword>
<dbReference type="RefSeq" id="WP_268046460.1">
    <property type="nucleotide sequence ID" value="NZ_CP104064.1"/>
</dbReference>
<dbReference type="Gene3D" id="1.25.40.340">
    <property type="match status" value="1"/>
</dbReference>
<dbReference type="InterPro" id="IPR050861">
    <property type="entry name" value="Dihydroxyacetone_Kinase"/>
</dbReference>
<dbReference type="PROSITE" id="PS51480">
    <property type="entry name" value="DHAL"/>
    <property type="match status" value="1"/>
</dbReference>
<evidence type="ECO:0000256" key="1">
    <source>
        <dbReference type="ARBA" id="ARBA00022679"/>
    </source>
</evidence>
<reference evidence="4" key="1">
    <citation type="submission" date="2022-08" db="EMBL/GenBank/DDBJ databases">
        <title>Alicyclobacillus dauci DSM2870, complete genome.</title>
        <authorList>
            <person name="Wang Q."/>
            <person name="Cai R."/>
            <person name="Wang Z."/>
        </authorList>
    </citation>
    <scope>NUCLEOTIDE SEQUENCE</scope>
    <source>
        <strain evidence="4">DSM 28700</strain>
    </source>
</reference>
<dbReference type="PANTHER" id="PTHR28629">
    <property type="entry name" value="TRIOKINASE/FMN CYCLASE"/>
    <property type="match status" value="1"/>
</dbReference>
<dbReference type="NCBIfam" id="TIGR02365">
    <property type="entry name" value="dha_L_ycgS"/>
    <property type="match status" value="1"/>
</dbReference>
<organism evidence="4 5">
    <name type="scientific">Alicyclobacillus dauci</name>
    <dbReference type="NCBI Taxonomy" id="1475485"/>
    <lineage>
        <taxon>Bacteria</taxon>
        <taxon>Bacillati</taxon>
        <taxon>Bacillota</taxon>
        <taxon>Bacilli</taxon>
        <taxon>Bacillales</taxon>
        <taxon>Alicyclobacillaceae</taxon>
        <taxon>Alicyclobacillus</taxon>
    </lineage>
</organism>
<keyword evidence="1" id="KW-0808">Transferase</keyword>
<dbReference type="InterPro" id="IPR012737">
    <property type="entry name" value="DhaK_L_YcgS"/>
</dbReference>
<evidence type="ECO:0000259" key="3">
    <source>
        <dbReference type="PROSITE" id="PS51480"/>
    </source>
</evidence>
<dbReference type="Proteomes" id="UP001164803">
    <property type="component" value="Chromosome"/>
</dbReference>
<sequence>MVTSNELAESFKYVAQAIHNRRDYLCELDSHAGDGDHGISMDLGWQAISNVESDGVPCAQYLRNCGKDFITAVGASIGPLYGTAFLRAAKACDGKDQLSVQDVIEMFHAAVAGMGERGGAKLGDKTLLDTLLPVDSALADGVKQNLSLNTLLEKVVSEAERGMESTAELVSRIGRSSRLGERSRGQLDPGAASAYVVIEALVTYLLPLAENVGSIQSI</sequence>